<feature type="region of interest" description="Disordered" evidence="1">
    <location>
        <begin position="1"/>
        <end position="20"/>
    </location>
</feature>
<feature type="compositionally biased region" description="Low complexity" evidence="1">
    <location>
        <begin position="282"/>
        <end position="305"/>
    </location>
</feature>
<evidence type="ECO:0000313" key="2">
    <source>
        <dbReference type="EMBL" id="CAD8291520.1"/>
    </source>
</evidence>
<name>A0A7R9YWY4_9CHLO</name>
<feature type="region of interest" description="Disordered" evidence="1">
    <location>
        <begin position="117"/>
        <end position="156"/>
    </location>
</feature>
<feature type="region of interest" description="Disordered" evidence="1">
    <location>
        <begin position="236"/>
        <end position="268"/>
    </location>
</feature>
<feature type="compositionally biased region" description="Gly residues" evidence="1">
    <location>
        <begin position="306"/>
        <end position="320"/>
    </location>
</feature>
<feature type="compositionally biased region" description="Low complexity" evidence="1">
    <location>
        <begin position="242"/>
        <end position="259"/>
    </location>
</feature>
<evidence type="ECO:0000256" key="1">
    <source>
        <dbReference type="SAM" id="MobiDB-lite"/>
    </source>
</evidence>
<accession>A0A7R9YWY4</accession>
<organism evidence="2">
    <name type="scientific">Chlamydomonas euryale</name>
    <dbReference type="NCBI Taxonomy" id="1486919"/>
    <lineage>
        <taxon>Eukaryota</taxon>
        <taxon>Viridiplantae</taxon>
        <taxon>Chlorophyta</taxon>
        <taxon>core chlorophytes</taxon>
        <taxon>Chlorophyceae</taxon>
        <taxon>CS clade</taxon>
        <taxon>Chlamydomonadales</taxon>
        <taxon>Chlamydomonadaceae</taxon>
        <taxon>Chlamydomonas</taxon>
    </lineage>
</organism>
<feature type="region of interest" description="Disordered" evidence="1">
    <location>
        <begin position="282"/>
        <end position="328"/>
    </location>
</feature>
<proteinExistence type="predicted"/>
<gene>
    <name evidence="2" type="ORF">CEUR00632_LOCUS10995</name>
</gene>
<reference evidence="2" key="1">
    <citation type="submission" date="2021-01" db="EMBL/GenBank/DDBJ databases">
        <authorList>
            <person name="Corre E."/>
            <person name="Pelletier E."/>
            <person name="Niang G."/>
            <person name="Scheremetjew M."/>
            <person name="Finn R."/>
            <person name="Kale V."/>
            <person name="Holt S."/>
            <person name="Cochrane G."/>
            <person name="Meng A."/>
            <person name="Brown T."/>
            <person name="Cohen L."/>
        </authorList>
    </citation>
    <scope>NUCLEOTIDE SEQUENCE</scope>
    <source>
        <strain evidence="2">CCMP219</strain>
    </source>
</reference>
<sequence length="328" mass="34608">MPPRDAAPGPRAPTAGTDGSLSGRLRRVFYKCMKSFEEEVEKEGKTFGLSDLKGLLAIHAAVPQFGIDQGRRHLLPHAGMLVVCSPKDLLQGPLAQDDLLPGVYMATGMVRMYSRMHYGGPGNEPDPNARTGDGLHEQQLAQPPAQPQPVDATNLDVVPSDLNRNEKVGLVRAWFREVCKVEWSCDDHEATKMYSLVAERKRQAPSVWTKEMGDMPYTADNVRKNWDKTLEPLREAMKQHGARQQRQPQAAQPLRLAGATTGGGETGNVAANTPAVAAADAGADGVAAPGADAADGAAAMAAADAGAGGVAAPGADGGGAHGRRQPSR</sequence>
<feature type="compositionally biased region" description="Low complexity" evidence="1">
    <location>
        <begin position="1"/>
        <end position="18"/>
    </location>
</feature>
<dbReference type="EMBL" id="HBEC01024110">
    <property type="protein sequence ID" value="CAD8291520.1"/>
    <property type="molecule type" value="Transcribed_RNA"/>
</dbReference>
<dbReference type="AlphaFoldDB" id="A0A7R9YWY4"/>
<protein>
    <submittedName>
        <fullName evidence="2">Uncharacterized protein</fullName>
    </submittedName>
</protein>